<reference evidence="2" key="1">
    <citation type="submission" date="2022-08" db="EMBL/GenBank/DDBJ databases">
        <authorList>
            <person name="Gutierrez-Valencia J."/>
        </authorList>
    </citation>
    <scope>NUCLEOTIDE SEQUENCE</scope>
</reference>
<protein>
    <recommendedName>
        <fullName evidence="1">F-box domain-containing protein</fullName>
    </recommendedName>
</protein>
<evidence type="ECO:0000313" key="3">
    <source>
        <dbReference type="Proteomes" id="UP001154282"/>
    </source>
</evidence>
<dbReference type="SMART" id="SM00256">
    <property type="entry name" value="FBOX"/>
    <property type="match status" value="2"/>
</dbReference>
<dbReference type="Gene3D" id="1.20.1280.50">
    <property type="match status" value="2"/>
</dbReference>
<dbReference type="Pfam" id="PF00646">
    <property type="entry name" value="F-box"/>
    <property type="match status" value="2"/>
</dbReference>
<dbReference type="PROSITE" id="PS50181">
    <property type="entry name" value="FBOX"/>
    <property type="match status" value="1"/>
</dbReference>
<gene>
    <name evidence="2" type="ORF">LITE_LOCUS26370</name>
</gene>
<dbReference type="Proteomes" id="UP001154282">
    <property type="component" value="Unassembled WGS sequence"/>
</dbReference>
<dbReference type="AlphaFoldDB" id="A0AAV0M0L3"/>
<dbReference type="SUPFAM" id="SSF81383">
    <property type="entry name" value="F-box domain"/>
    <property type="match status" value="2"/>
</dbReference>
<dbReference type="SUPFAM" id="SSF52047">
    <property type="entry name" value="RNI-like"/>
    <property type="match status" value="1"/>
</dbReference>
<dbReference type="EMBL" id="CAMGYJ010000006">
    <property type="protein sequence ID" value="CAI0440031.1"/>
    <property type="molecule type" value="Genomic_DNA"/>
</dbReference>
<feature type="domain" description="F-box" evidence="1">
    <location>
        <begin position="7"/>
        <end position="53"/>
    </location>
</feature>
<evidence type="ECO:0000259" key="1">
    <source>
        <dbReference type="PROSITE" id="PS50181"/>
    </source>
</evidence>
<evidence type="ECO:0000313" key="2">
    <source>
        <dbReference type="EMBL" id="CAI0440031.1"/>
    </source>
</evidence>
<organism evidence="2 3">
    <name type="scientific">Linum tenue</name>
    <dbReference type="NCBI Taxonomy" id="586396"/>
    <lineage>
        <taxon>Eukaryota</taxon>
        <taxon>Viridiplantae</taxon>
        <taxon>Streptophyta</taxon>
        <taxon>Embryophyta</taxon>
        <taxon>Tracheophyta</taxon>
        <taxon>Spermatophyta</taxon>
        <taxon>Magnoliopsida</taxon>
        <taxon>eudicotyledons</taxon>
        <taxon>Gunneridae</taxon>
        <taxon>Pentapetalae</taxon>
        <taxon>rosids</taxon>
        <taxon>fabids</taxon>
        <taxon>Malpighiales</taxon>
        <taxon>Linaceae</taxon>
        <taxon>Linum</taxon>
    </lineage>
</organism>
<proteinExistence type="predicted"/>
<dbReference type="InterPro" id="IPR036047">
    <property type="entry name" value="F-box-like_dom_sf"/>
</dbReference>
<dbReference type="CDD" id="cd22160">
    <property type="entry name" value="F-box_AtFBL13-like"/>
    <property type="match status" value="1"/>
</dbReference>
<comment type="caution">
    <text evidence="2">The sequence shown here is derived from an EMBL/GenBank/DDBJ whole genome shotgun (WGS) entry which is preliminary data.</text>
</comment>
<sequence>MVAGGAIDRVSNLPDHILHHILSFLDTKSCARTSILSRGWTKLWKDVVEFDGLSRLPDYILHLILSFLSLQSSGRTSILSRRWANLWKGAPDVLTTVRAIDFRTAASFQNLLSSLRSHRSTVTVRRIGFQSRRVMEKEYKMFDMLMEYAASAGPDQPLQVLTLDANQCYPFYRMTDSITRYGHHKSLTALKLTAAPLYASADLCLTALTTLELDHCDLNYDAFAGLPCLSSLKMVCCDSRRSPLRVFGPQLLNLEIGGGDWRRSCSFSQLYAPKLERFWLDGHAPEVCYLLKDVEFASLARASVRLDCTQVDDMCMFREPAFRAFLRGLRNAESLELRCFEVTVCLPLCYFG</sequence>
<name>A0AAV0M0L3_9ROSI</name>
<dbReference type="InterPro" id="IPR053781">
    <property type="entry name" value="F-box_AtFBL13-like"/>
</dbReference>
<dbReference type="InterPro" id="IPR001810">
    <property type="entry name" value="F-box_dom"/>
</dbReference>
<dbReference type="PANTHER" id="PTHR32212">
    <property type="entry name" value="CYCLIN-LIKE F-BOX"/>
    <property type="match status" value="1"/>
</dbReference>
<dbReference type="PANTHER" id="PTHR32212:SF461">
    <property type="entry name" value="F-BOX DOMAIN-CONTAINING PROTEIN"/>
    <property type="match status" value="1"/>
</dbReference>
<accession>A0AAV0M0L3</accession>
<keyword evidence="3" id="KW-1185">Reference proteome</keyword>